<dbReference type="InterPro" id="IPR036281">
    <property type="entry name" value="SinR/SinI_dimer_dom_sf"/>
</dbReference>
<evidence type="ECO:0000313" key="4">
    <source>
        <dbReference type="Proteomes" id="UP000622860"/>
    </source>
</evidence>
<organism evidence="3 4">
    <name type="scientific">Virgibacillus oceani</name>
    <dbReference type="NCBI Taxonomy" id="1479511"/>
    <lineage>
        <taxon>Bacteria</taxon>
        <taxon>Bacillati</taxon>
        <taxon>Bacillota</taxon>
        <taxon>Bacilli</taxon>
        <taxon>Bacillales</taxon>
        <taxon>Bacillaceae</taxon>
        <taxon>Virgibacillus</taxon>
    </lineage>
</organism>
<dbReference type="PROSITE" id="PS51500">
    <property type="entry name" value="SIN"/>
    <property type="match status" value="1"/>
</dbReference>
<sequence>MIETKKELDTEWVELIKEAKELGITIEEIQQFLESCSKPVIY</sequence>
<feature type="domain" description="HTH merR-type" evidence="1">
    <location>
        <begin position="11"/>
        <end position="35"/>
    </location>
</feature>
<reference evidence="3" key="2">
    <citation type="submission" date="2020-09" db="EMBL/GenBank/DDBJ databases">
        <authorList>
            <person name="Sun Q."/>
            <person name="Zhou Y."/>
        </authorList>
    </citation>
    <scope>NUCLEOTIDE SEQUENCE</scope>
    <source>
        <strain evidence="3">CGMCC 1.12754</strain>
    </source>
</reference>
<evidence type="ECO:0000259" key="2">
    <source>
        <dbReference type="PROSITE" id="PS51500"/>
    </source>
</evidence>
<dbReference type="GO" id="GO:0003677">
    <property type="term" value="F:DNA binding"/>
    <property type="evidence" value="ECO:0007669"/>
    <property type="project" value="InterPro"/>
</dbReference>
<dbReference type="GO" id="GO:0006355">
    <property type="term" value="P:regulation of DNA-templated transcription"/>
    <property type="evidence" value="ECO:0007669"/>
    <property type="project" value="InterPro"/>
</dbReference>
<dbReference type="InterPro" id="IPR000551">
    <property type="entry name" value="MerR-type_HTH_dom"/>
</dbReference>
<dbReference type="Pfam" id="PF08671">
    <property type="entry name" value="SinI"/>
    <property type="match status" value="1"/>
</dbReference>
<feature type="domain" description="Sin" evidence="2">
    <location>
        <begin position="1"/>
        <end position="37"/>
    </location>
</feature>
<accession>A0A917M2Y8</accession>
<dbReference type="AlphaFoldDB" id="A0A917M2Y8"/>
<dbReference type="InterPro" id="IPR010981">
    <property type="entry name" value="SinR/SinI_dimer_dom"/>
</dbReference>
<evidence type="ECO:0000313" key="3">
    <source>
        <dbReference type="EMBL" id="GGG74461.1"/>
    </source>
</evidence>
<evidence type="ECO:0000259" key="1">
    <source>
        <dbReference type="PROSITE" id="PS50937"/>
    </source>
</evidence>
<dbReference type="GO" id="GO:0046983">
    <property type="term" value="F:protein dimerization activity"/>
    <property type="evidence" value="ECO:0007669"/>
    <property type="project" value="InterPro"/>
</dbReference>
<evidence type="ECO:0008006" key="5">
    <source>
        <dbReference type="Google" id="ProtNLM"/>
    </source>
</evidence>
<dbReference type="SUPFAM" id="SSF47406">
    <property type="entry name" value="SinR repressor dimerisation domain-like"/>
    <property type="match status" value="1"/>
</dbReference>
<dbReference type="RefSeq" id="WP_188455145.1">
    <property type="nucleotide sequence ID" value="NZ_BMFR01000006.1"/>
</dbReference>
<keyword evidence="4" id="KW-1185">Reference proteome</keyword>
<reference evidence="3" key="1">
    <citation type="journal article" date="2014" name="Int. J. Syst. Evol. Microbiol.">
        <title>Complete genome sequence of Corynebacterium casei LMG S-19264T (=DSM 44701T), isolated from a smear-ripened cheese.</title>
        <authorList>
            <consortium name="US DOE Joint Genome Institute (JGI-PGF)"/>
            <person name="Walter F."/>
            <person name="Albersmeier A."/>
            <person name="Kalinowski J."/>
            <person name="Ruckert C."/>
        </authorList>
    </citation>
    <scope>NUCLEOTIDE SEQUENCE</scope>
    <source>
        <strain evidence="3">CGMCC 1.12754</strain>
    </source>
</reference>
<dbReference type="Proteomes" id="UP000622860">
    <property type="component" value="Unassembled WGS sequence"/>
</dbReference>
<comment type="caution">
    <text evidence="3">The sequence shown here is derived from an EMBL/GenBank/DDBJ whole genome shotgun (WGS) entry which is preliminary data.</text>
</comment>
<proteinExistence type="predicted"/>
<dbReference type="PROSITE" id="PS50937">
    <property type="entry name" value="HTH_MERR_2"/>
    <property type="match status" value="1"/>
</dbReference>
<protein>
    <recommendedName>
        <fullName evidence="5">Sin domain-containing protein</fullName>
    </recommendedName>
</protein>
<gene>
    <name evidence="3" type="ORF">GCM10011398_18930</name>
</gene>
<dbReference type="EMBL" id="BMFR01000006">
    <property type="protein sequence ID" value="GGG74461.1"/>
    <property type="molecule type" value="Genomic_DNA"/>
</dbReference>
<name>A0A917M2Y8_9BACI</name>